<accession>A0A2C5Y795</accession>
<sequence length="164" mass="17863">MPFALQNAVCWLCLSAGNRDHLFRNLVYDELKKKPPRLECAGYRRLIQVYGSEPKFFAAVEDGIDDDGDESGTESEASTVIATPRRIGKLTTPIPNRLLLIREAMSTANKGRSGRPALSESLRALSGNVYEYPGETQEAANEYGAACLLRVTIRCTPSGHGSGS</sequence>
<dbReference type="EMBL" id="NJES01000308">
    <property type="protein sequence ID" value="PHH73928.1"/>
    <property type="molecule type" value="Genomic_DNA"/>
</dbReference>
<proteinExistence type="predicted"/>
<protein>
    <submittedName>
        <fullName evidence="1">Uncharacterized protein</fullName>
    </submittedName>
</protein>
<name>A0A2C5Y795_9HYPO</name>
<reference evidence="1 2" key="1">
    <citation type="submission" date="2017-06" db="EMBL/GenBank/DDBJ databases">
        <title>Ant-infecting Ophiocordyceps genomes reveal a high diversity of potential behavioral manipulation genes and a possible major role for enterotoxins.</title>
        <authorList>
            <person name="De Bekker C."/>
            <person name="Evans H.C."/>
            <person name="Brachmann A."/>
            <person name="Hughes D.P."/>
        </authorList>
    </citation>
    <scope>NUCLEOTIDE SEQUENCE [LARGE SCALE GENOMIC DNA]</scope>
    <source>
        <strain evidence="1 2">Map16</strain>
    </source>
</reference>
<dbReference type="Proteomes" id="UP000226431">
    <property type="component" value="Unassembled WGS sequence"/>
</dbReference>
<keyword evidence="2" id="KW-1185">Reference proteome</keyword>
<evidence type="ECO:0000313" key="2">
    <source>
        <dbReference type="Proteomes" id="UP000226431"/>
    </source>
</evidence>
<comment type="caution">
    <text evidence="1">The sequence shown here is derived from an EMBL/GenBank/DDBJ whole genome shotgun (WGS) entry which is preliminary data.</text>
</comment>
<organism evidence="1 2">
    <name type="scientific">Ophiocordyceps camponoti-rufipedis</name>
    <dbReference type="NCBI Taxonomy" id="2004952"/>
    <lineage>
        <taxon>Eukaryota</taxon>
        <taxon>Fungi</taxon>
        <taxon>Dikarya</taxon>
        <taxon>Ascomycota</taxon>
        <taxon>Pezizomycotina</taxon>
        <taxon>Sordariomycetes</taxon>
        <taxon>Hypocreomycetidae</taxon>
        <taxon>Hypocreales</taxon>
        <taxon>Ophiocordycipitaceae</taxon>
        <taxon>Ophiocordyceps</taxon>
    </lineage>
</organism>
<evidence type="ECO:0000313" key="1">
    <source>
        <dbReference type="EMBL" id="PHH73928.1"/>
    </source>
</evidence>
<gene>
    <name evidence="1" type="ORF">CDD80_3462</name>
</gene>
<dbReference type="AlphaFoldDB" id="A0A2C5Y795"/>